<protein>
    <submittedName>
        <fullName evidence="2">Uncharacterized protein</fullName>
    </submittedName>
</protein>
<evidence type="ECO:0000313" key="3">
    <source>
        <dbReference type="Proteomes" id="UP000093000"/>
    </source>
</evidence>
<dbReference type="InterPro" id="IPR013965">
    <property type="entry name" value="DASH_Dad3"/>
</dbReference>
<dbReference type="Pfam" id="PF08656">
    <property type="entry name" value="DASH_Dad3"/>
    <property type="match status" value="1"/>
</dbReference>
<reference evidence="2 3" key="1">
    <citation type="submission" date="2016-03" db="EMBL/GenBank/DDBJ databases">
        <title>Choanephora cucurbitarum.</title>
        <authorList>
            <person name="Min B."/>
            <person name="Park H."/>
            <person name="Park J.-H."/>
            <person name="Shin H.-D."/>
            <person name="Choi I.-G."/>
        </authorList>
    </citation>
    <scope>NUCLEOTIDE SEQUENCE [LARGE SCALE GENOMIC DNA]</scope>
    <source>
        <strain evidence="2 3">KUS-F28377</strain>
    </source>
</reference>
<sequence>MRSYESAILTEMQTLVDNINKVDNSTARNLILQAAIQNINENELAPWIDELRAVEKKMQFVYTFFGTSKYPGNNENKNINDNSGDKDLLKQK</sequence>
<dbReference type="GO" id="GO:0042729">
    <property type="term" value="C:DASH complex"/>
    <property type="evidence" value="ECO:0007669"/>
    <property type="project" value="InterPro"/>
</dbReference>
<feature type="region of interest" description="Disordered" evidence="1">
    <location>
        <begin position="68"/>
        <end position="92"/>
    </location>
</feature>
<evidence type="ECO:0000313" key="2">
    <source>
        <dbReference type="EMBL" id="OBZ84183.1"/>
    </source>
</evidence>
<dbReference type="GO" id="GO:0008608">
    <property type="term" value="P:attachment of spindle microtubules to kinetochore"/>
    <property type="evidence" value="ECO:0007669"/>
    <property type="project" value="InterPro"/>
</dbReference>
<organism evidence="2 3">
    <name type="scientific">Choanephora cucurbitarum</name>
    <dbReference type="NCBI Taxonomy" id="101091"/>
    <lineage>
        <taxon>Eukaryota</taxon>
        <taxon>Fungi</taxon>
        <taxon>Fungi incertae sedis</taxon>
        <taxon>Mucoromycota</taxon>
        <taxon>Mucoromycotina</taxon>
        <taxon>Mucoromycetes</taxon>
        <taxon>Mucorales</taxon>
        <taxon>Mucorineae</taxon>
        <taxon>Choanephoraceae</taxon>
        <taxon>Choanephoroideae</taxon>
        <taxon>Choanephora</taxon>
    </lineage>
</organism>
<dbReference type="OrthoDB" id="2443965at2759"/>
<keyword evidence="3" id="KW-1185">Reference proteome</keyword>
<feature type="compositionally biased region" description="Basic and acidic residues" evidence="1">
    <location>
        <begin position="83"/>
        <end position="92"/>
    </location>
</feature>
<dbReference type="AlphaFoldDB" id="A0A1C7N4Z4"/>
<proteinExistence type="predicted"/>
<dbReference type="GO" id="GO:0072686">
    <property type="term" value="C:mitotic spindle"/>
    <property type="evidence" value="ECO:0007669"/>
    <property type="project" value="InterPro"/>
</dbReference>
<evidence type="ECO:0000256" key="1">
    <source>
        <dbReference type="SAM" id="MobiDB-lite"/>
    </source>
</evidence>
<accession>A0A1C7N4Z4</accession>
<gene>
    <name evidence="2" type="ORF">A0J61_07762</name>
</gene>
<dbReference type="InParanoid" id="A0A1C7N4Z4"/>
<dbReference type="EMBL" id="LUGH01000544">
    <property type="protein sequence ID" value="OBZ84183.1"/>
    <property type="molecule type" value="Genomic_DNA"/>
</dbReference>
<name>A0A1C7N4Z4_9FUNG</name>
<comment type="caution">
    <text evidence="2">The sequence shown here is derived from an EMBL/GenBank/DDBJ whole genome shotgun (WGS) entry which is preliminary data.</text>
</comment>
<feature type="compositionally biased region" description="Polar residues" evidence="1">
    <location>
        <begin position="70"/>
        <end position="82"/>
    </location>
</feature>
<dbReference type="Proteomes" id="UP000093000">
    <property type="component" value="Unassembled WGS sequence"/>
</dbReference>